<dbReference type="STRING" id="264697.ABE28_019680"/>
<dbReference type="PANTHER" id="PTHR22916">
    <property type="entry name" value="GLYCOSYLTRANSFERASE"/>
    <property type="match status" value="1"/>
</dbReference>
<dbReference type="OrthoDB" id="396512at2"/>
<evidence type="ECO:0000313" key="4">
    <source>
        <dbReference type="Proteomes" id="UP000077926"/>
    </source>
</evidence>
<evidence type="ECO:0000256" key="1">
    <source>
        <dbReference type="ARBA" id="ARBA00006739"/>
    </source>
</evidence>
<dbReference type="AlphaFoldDB" id="A0A1B3XTS9"/>
<dbReference type="KEGG" id="bmur:ABE28_019680"/>
<dbReference type="SUPFAM" id="SSF53448">
    <property type="entry name" value="Nucleotide-diphospho-sugar transferases"/>
    <property type="match status" value="1"/>
</dbReference>
<dbReference type="EMBL" id="CP017080">
    <property type="protein sequence ID" value="AOH56594.1"/>
    <property type="molecule type" value="Genomic_DNA"/>
</dbReference>
<dbReference type="InterPro" id="IPR001173">
    <property type="entry name" value="Glyco_trans_2-like"/>
</dbReference>
<accession>A0A1B3XTS9</accession>
<dbReference type="Pfam" id="PF00535">
    <property type="entry name" value="Glycos_transf_2"/>
    <property type="match status" value="1"/>
</dbReference>
<evidence type="ECO:0000259" key="2">
    <source>
        <dbReference type="Pfam" id="PF00535"/>
    </source>
</evidence>
<proteinExistence type="inferred from homology"/>
<gene>
    <name evidence="3" type="ORF">ABE28_019680</name>
</gene>
<protein>
    <recommendedName>
        <fullName evidence="2">Glycosyltransferase 2-like domain-containing protein</fullName>
    </recommendedName>
</protein>
<comment type="similarity">
    <text evidence="1">Belongs to the glycosyltransferase 2 family.</text>
</comment>
<dbReference type="CDD" id="cd00761">
    <property type="entry name" value="Glyco_tranf_GTA_type"/>
    <property type="match status" value="1"/>
</dbReference>
<sequence length="327" mass="38308">MRKVTIGIPCYNESENILKCLDSITSQTDIFQDVEVLIVDDGSTDDTVKIIEDYKKQYRENGNIKILTQENTGSPSTARNRVIDEAEGEYIFFVDADDYLAENSLSNMYTLGKENDSDVIIGKYEGVNRRVPVYVFKSTQINTNFFDSLVKDTMSVLKMFKTEYLRSLNVRFRNDISMAEDHPVAMSAYLHTKKISIYADSPCYYWVRHINTENKTHLTGGVIPVDEFYKYLFETFEVIKNARITEKERTEAYRIYWDRLLTLDIVNEFKRNRTEMERNHSFAILLRLFNEYEGAIITPLLTGYKRYTALLLCNKDYLLFTEYLKIK</sequence>
<dbReference type="InterPro" id="IPR029044">
    <property type="entry name" value="Nucleotide-diphossugar_trans"/>
</dbReference>
<evidence type="ECO:0000313" key="3">
    <source>
        <dbReference type="EMBL" id="AOH56594.1"/>
    </source>
</evidence>
<keyword evidence="4" id="KW-1185">Reference proteome</keyword>
<feature type="domain" description="Glycosyltransferase 2-like" evidence="2">
    <location>
        <begin position="5"/>
        <end position="140"/>
    </location>
</feature>
<name>A0A1B3XTS9_9BACI</name>
<dbReference type="PANTHER" id="PTHR22916:SF3">
    <property type="entry name" value="UDP-GLCNAC:BETAGAL BETA-1,3-N-ACETYLGLUCOSAMINYLTRANSFERASE-LIKE PROTEIN 1"/>
    <property type="match status" value="1"/>
</dbReference>
<dbReference type="GO" id="GO:0016758">
    <property type="term" value="F:hexosyltransferase activity"/>
    <property type="evidence" value="ECO:0007669"/>
    <property type="project" value="UniProtKB-ARBA"/>
</dbReference>
<dbReference type="RefSeq" id="WP_064465561.1">
    <property type="nucleotide sequence ID" value="NZ_CP017080.1"/>
</dbReference>
<organism evidence="3 4">
    <name type="scientific">Peribacillus muralis</name>
    <dbReference type="NCBI Taxonomy" id="264697"/>
    <lineage>
        <taxon>Bacteria</taxon>
        <taxon>Bacillati</taxon>
        <taxon>Bacillota</taxon>
        <taxon>Bacilli</taxon>
        <taxon>Bacillales</taxon>
        <taxon>Bacillaceae</taxon>
        <taxon>Peribacillus</taxon>
    </lineage>
</organism>
<reference evidence="3 4" key="1">
    <citation type="submission" date="2016-08" db="EMBL/GenBank/DDBJ databases">
        <title>Complete genome sequence of Bacillus muralis G25-68, a strain with toxicity to nematodes.</title>
        <authorList>
            <person name="Zheng Z."/>
        </authorList>
    </citation>
    <scope>NUCLEOTIDE SEQUENCE [LARGE SCALE GENOMIC DNA]</scope>
    <source>
        <strain evidence="3 4">G25-68</strain>
    </source>
</reference>
<dbReference type="Gene3D" id="3.90.550.10">
    <property type="entry name" value="Spore Coat Polysaccharide Biosynthesis Protein SpsA, Chain A"/>
    <property type="match status" value="1"/>
</dbReference>
<dbReference type="Proteomes" id="UP000077926">
    <property type="component" value="Chromosome"/>
</dbReference>